<organism evidence="4 5">
    <name type="scientific">Blattamonas nauphoetae</name>
    <dbReference type="NCBI Taxonomy" id="2049346"/>
    <lineage>
        <taxon>Eukaryota</taxon>
        <taxon>Metamonada</taxon>
        <taxon>Preaxostyla</taxon>
        <taxon>Oxymonadida</taxon>
        <taxon>Blattamonas</taxon>
    </lineage>
</organism>
<gene>
    <name evidence="4" type="ORF">BLNAU_14134</name>
</gene>
<dbReference type="PROSITE" id="PS50011">
    <property type="entry name" value="PROTEIN_KINASE_DOM"/>
    <property type="match status" value="1"/>
</dbReference>
<evidence type="ECO:0000313" key="4">
    <source>
        <dbReference type="EMBL" id="KAK2950944.1"/>
    </source>
</evidence>
<evidence type="ECO:0000256" key="1">
    <source>
        <dbReference type="SAM" id="MobiDB-lite"/>
    </source>
</evidence>
<dbReference type="InterPro" id="IPR000719">
    <property type="entry name" value="Prot_kinase_dom"/>
</dbReference>
<proteinExistence type="predicted"/>
<evidence type="ECO:0000256" key="2">
    <source>
        <dbReference type="SAM" id="Phobius"/>
    </source>
</evidence>
<keyword evidence="5" id="KW-1185">Reference proteome</keyword>
<dbReference type="PANTHER" id="PTHR44329">
    <property type="entry name" value="SERINE/THREONINE-PROTEIN KINASE TNNI3K-RELATED"/>
    <property type="match status" value="1"/>
</dbReference>
<dbReference type="InterPro" id="IPR011009">
    <property type="entry name" value="Kinase-like_dom_sf"/>
</dbReference>
<feature type="compositionally biased region" description="Polar residues" evidence="1">
    <location>
        <begin position="180"/>
        <end position="195"/>
    </location>
</feature>
<reference evidence="4 5" key="1">
    <citation type="journal article" date="2022" name="bioRxiv">
        <title>Genomics of Preaxostyla Flagellates Illuminates Evolutionary Transitions and the Path Towards Mitochondrial Loss.</title>
        <authorList>
            <person name="Novak L.V.F."/>
            <person name="Treitli S.C."/>
            <person name="Pyrih J."/>
            <person name="Halakuc P."/>
            <person name="Pipaliya S.V."/>
            <person name="Vacek V."/>
            <person name="Brzon O."/>
            <person name="Soukal P."/>
            <person name="Eme L."/>
            <person name="Dacks J.B."/>
            <person name="Karnkowska A."/>
            <person name="Elias M."/>
            <person name="Hampl V."/>
        </authorList>
    </citation>
    <scope>NUCLEOTIDE SEQUENCE [LARGE SCALE GENOMIC DNA]</scope>
    <source>
        <strain evidence="4">NAU3</strain>
        <tissue evidence="4">Gut</tissue>
    </source>
</reference>
<feature type="region of interest" description="Disordered" evidence="1">
    <location>
        <begin position="294"/>
        <end position="314"/>
    </location>
</feature>
<feature type="transmembrane region" description="Helical" evidence="2">
    <location>
        <begin position="6"/>
        <end position="25"/>
    </location>
</feature>
<evidence type="ECO:0000313" key="5">
    <source>
        <dbReference type="Proteomes" id="UP001281761"/>
    </source>
</evidence>
<feature type="region of interest" description="Disordered" evidence="1">
    <location>
        <begin position="180"/>
        <end position="202"/>
    </location>
</feature>
<dbReference type="InterPro" id="IPR051681">
    <property type="entry name" value="Ser/Thr_Kinases-Pseudokinases"/>
</dbReference>
<name>A0ABQ9XGY2_9EUKA</name>
<dbReference type="Pfam" id="PF07714">
    <property type="entry name" value="PK_Tyr_Ser-Thr"/>
    <property type="match status" value="1"/>
</dbReference>
<keyword evidence="2" id="KW-0472">Membrane</keyword>
<dbReference type="Gene3D" id="1.10.510.10">
    <property type="entry name" value="Transferase(Phosphotransferase) domain 1"/>
    <property type="match status" value="1"/>
</dbReference>
<keyword evidence="2" id="KW-1133">Transmembrane helix</keyword>
<protein>
    <recommendedName>
        <fullName evidence="3">Protein kinase domain-containing protein</fullName>
    </recommendedName>
</protein>
<dbReference type="Proteomes" id="UP001281761">
    <property type="component" value="Unassembled WGS sequence"/>
</dbReference>
<evidence type="ECO:0000259" key="3">
    <source>
        <dbReference type="PROSITE" id="PS50011"/>
    </source>
</evidence>
<dbReference type="InterPro" id="IPR001245">
    <property type="entry name" value="Ser-Thr/Tyr_kinase_cat_dom"/>
</dbReference>
<accession>A0ABQ9XGY2</accession>
<comment type="caution">
    <text evidence="4">The sequence shown here is derived from an EMBL/GenBank/DDBJ whole genome shotgun (WGS) entry which is preliminary data.</text>
</comment>
<dbReference type="SUPFAM" id="SSF56112">
    <property type="entry name" value="Protein kinase-like (PK-like)"/>
    <property type="match status" value="1"/>
</dbReference>
<dbReference type="EMBL" id="JARBJD010000127">
    <property type="protein sequence ID" value="KAK2950944.1"/>
    <property type="molecule type" value="Genomic_DNA"/>
</dbReference>
<sequence>MKWWIPLVVVFVCAFLLLIILVCVLRRRKRQQKAHKESDQELDIQPVQDEKMDDVLEQPVNLVNSAMAFSTTHQSKEDSIIAPTRQVSSTPQSNFVEVIACGEQCMASTALETDTLYNVLHRKHATQKVMKPDVRTQIARGLINIAQLRPVVPAMSHLSPHWILFDAQNQICFKIRNATDPSATEQDPQQDAAKTSQEDQRWAAPEAIKQNSASTTNADHGAVFSLGLILWEIETGLVPFGEVDASTAQRRLRTGERPKMDTVSEEMQEIIDACLAQKPSDRPSLKTVLSLLEQLDTPPPPSDGDQLKLASKVE</sequence>
<feature type="domain" description="Protein kinase" evidence="3">
    <location>
        <begin position="1"/>
        <end position="295"/>
    </location>
</feature>
<keyword evidence="2" id="KW-0812">Transmembrane</keyword>